<name>A0A0A9VSG4_LYGHE</name>
<dbReference type="Gene3D" id="3.10.10.10">
    <property type="entry name" value="HIV Type 1 Reverse Transcriptase, subunit A, domain 1"/>
    <property type="match status" value="1"/>
</dbReference>
<evidence type="ECO:0000259" key="1">
    <source>
        <dbReference type="PROSITE" id="PS50878"/>
    </source>
</evidence>
<organism evidence="2">
    <name type="scientific">Lygus hesperus</name>
    <name type="common">Western plant bug</name>
    <dbReference type="NCBI Taxonomy" id="30085"/>
    <lineage>
        <taxon>Eukaryota</taxon>
        <taxon>Metazoa</taxon>
        <taxon>Ecdysozoa</taxon>
        <taxon>Arthropoda</taxon>
        <taxon>Hexapoda</taxon>
        <taxon>Insecta</taxon>
        <taxon>Pterygota</taxon>
        <taxon>Neoptera</taxon>
        <taxon>Paraneoptera</taxon>
        <taxon>Hemiptera</taxon>
        <taxon>Heteroptera</taxon>
        <taxon>Panheteroptera</taxon>
        <taxon>Cimicomorpha</taxon>
        <taxon>Miridae</taxon>
        <taxon>Mirini</taxon>
        <taxon>Lygus</taxon>
    </lineage>
</organism>
<dbReference type="PROSITE" id="PS50878">
    <property type="entry name" value="RT_POL"/>
    <property type="match status" value="1"/>
</dbReference>
<dbReference type="GO" id="GO:0071897">
    <property type="term" value="P:DNA biosynthetic process"/>
    <property type="evidence" value="ECO:0007669"/>
    <property type="project" value="UniProtKB-ARBA"/>
</dbReference>
<feature type="domain" description="Reverse transcriptase" evidence="1">
    <location>
        <begin position="259"/>
        <end position="445"/>
    </location>
</feature>
<dbReference type="InterPro" id="IPR043128">
    <property type="entry name" value="Rev_trsase/Diguanyl_cyclase"/>
</dbReference>
<evidence type="ECO:0000313" key="2">
    <source>
        <dbReference type="EMBL" id="JAF98200.1"/>
    </source>
</evidence>
<reference evidence="2" key="1">
    <citation type="journal article" date="2014" name="PLoS ONE">
        <title>Transcriptome-Based Identification of ABC Transporters in the Western Tarnished Plant Bug Lygus hesperus.</title>
        <authorList>
            <person name="Hull J.J."/>
            <person name="Chaney K."/>
            <person name="Geib S.M."/>
            <person name="Fabrick J.A."/>
            <person name="Brent C.S."/>
            <person name="Walsh D."/>
            <person name="Lavine L.C."/>
        </authorList>
    </citation>
    <scope>NUCLEOTIDE SEQUENCE</scope>
</reference>
<dbReference type="Pfam" id="PF00078">
    <property type="entry name" value="RVT_1"/>
    <property type="match status" value="1"/>
</dbReference>
<dbReference type="InterPro" id="IPR043502">
    <property type="entry name" value="DNA/RNA_pol_sf"/>
</dbReference>
<dbReference type="PANTHER" id="PTHR24559:SF444">
    <property type="entry name" value="REVERSE TRANSCRIPTASE DOMAIN-CONTAINING PROTEIN"/>
    <property type="match status" value="1"/>
</dbReference>
<feature type="non-terminal residue" evidence="2">
    <location>
        <position position="480"/>
    </location>
</feature>
<feature type="non-terminal residue" evidence="2">
    <location>
        <position position="1"/>
    </location>
</feature>
<dbReference type="InterPro" id="IPR053134">
    <property type="entry name" value="RNA-dir_DNA_polymerase"/>
</dbReference>
<dbReference type="PANTHER" id="PTHR24559">
    <property type="entry name" value="TRANSPOSON TY3-I GAG-POL POLYPROTEIN"/>
    <property type="match status" value="1"/>
</dbReference>
<dbReference type="Gene3D" id="3.30.70.270">
    <property type="match status" value="1"/>
</dbReference>
<dbReference type="SUPFAM" id="SSF56672">
    <property type="entry name" value="DNA/RNA polymerases"/>
    <property type="match status" value="1"/>
</dbReference>
<dbReference type="CDD" id="cd01647">
    <property type="entry name" value="RT_LTR"/>
    <property type="match status" value="1"/>
</dbReference>
<reference evidence="2" key="2">
    <citation type="submission" date="2014-07" db="EMBL/GenBank/DDBJ databases">
        <authorList>
            <person name="Hull J."/>
        </authorList>
    </citation>
    <scope>NUCLEOTIDE SEQUENCE</scope>
</reference>
<protein>
    <recommendedName>
        <fullName evidence="1">Reverse transcriptase domain-containing protein</fullName>
    </recommendedName>
</protein>
<accession>A0A0A9VSG4</accession>
<proteinExistence type="predicted"/>
<sequence>CEITLPGTPSFTALASVVDLPDDLLAIIGLDVQKQQGALLDVGTGRVHFVKKPISEPQWGWEDKHPIYLVAAKPTVIPPHTVAAIPVIRKGKHPSSSALHVLCPADIAGVTFAKSLHGELQNTAVMVCNYTHQAVELKRHSKVGYLEEVALPQEHSTLLIADMHGTPPHSSSTHVASEAEVFLSLLNKQADGFEHMDVLAERLKPFSDVFSFPGFEKLGETNLVEHCIPTGDHKPIRSRQYKTPIKQREIMDQIVKEHLDEGVIRPSSGIWQSPCLLVPKRTLIDGQTKLSWRMVVDFRKINKITEPEFFPLPHVQDCLDQMSGSQFFTTLDLRSGYHQVRIKEEDIEKTSFATQSGVWAFQRMPFGLCNAPATFQRMAFNLVKALGSKRALAFLDDIILFHTSWEVQIEELCSLLQLFREANLKLQLVKCHFLQREVHYLGHVVGREGVRPDNRKIDDVQDFPVPTTVTQVKAFIGLCS</sequence>
<dbReference type="AlphaFoldDB" id="A0A0A9VSG4"/>
<dbReference type="InterPro" id="IPR000477">
    <property type="entry name" value="RT_dom"/>
</dbReference>
<gene>
    <name evidence="2" type="ORF">CM83_4882</name>
</gene>
<dbReference type="EMBL" id="GBHO01045403">
    <property type="protein sequence ID" value="JAF98200.1"/>
    <property type="molecule type" value="Transcribed_RNA"/>
</dbReference>